<evidence type="ECO:0000256" key="3">
    <source>
        <dbReference type="ARBA" id="ARBA00022679"/>
    </source>
</evidence>
<sequence>MAVQEASRHALEQTAIEHLWPHSNDVEWDEFTERGLRVFASGQGSTLTDVQGRRYIDGLAGLFLVNVGHGRDEIAEAMAAQASRVAYTAASNSTNPATVELAETIAARTPGDLDRVFFVSGGSEAVETALKIAKQVQVLRGFPKRYKVICRRGSYHGTTFGAASLTGSQREAYFGPFMAGVARVPSPNRYRNDFGLEGEEGDLMCARWVEQEILVQGPEHVAAVIGEPISAANGTHLPSPAYWQLLREICDRHGVLLIMDEVITGYGRTGAMFAAEHYGVVPDLMTMAKGLSSGYAPIGAVAVRDEVFEPFKRHGNAINHLLTFGGHAVAAAAAAKNIEIIEREGLVERSAEIGTYLHELAQGLSHHPTVGDVRGGLGLLCAVDLVKSKRTREAWGVSHPFIKQLGLRTQERGMITRVWDVLHLAPPLVITRAECERMIEIIDACLTDLEREFAHEIEE</sequence>
<dbReference type="Gene3D" id="3.90.1150.10">
    <property type="entry name" value="Aspartate Aminotransferase, domain 1"/>
    <property type="match status" value="1"/>
</dbReference>
<evidence type="ECO:0000256" key="4">
    <source>
        <dbReference type="ARBA" id="ARBA00022898"/>
    </source>
</evidence>
<dbReference type="InterPro" id="IPR015422">
    <property type="entry name" value="PyrdxlP-dep_Trfase_small"/>
</dbReference>
<dbReference type="EMBL" id="JACHNU010000001">
    <property type="protein sequence ID" value="MBB4660553.1"/>
    <property type="molecule type" value="Genomic_DNA"/>
</dbReference>
<dbReference type="Gene3D" id="3.40.640.10">
    <property type="entry name" value="Type I PLP-dependent aspartate aminotransferase-like (Major domain)"/>
    <property type="match status" value="1"/>
</dbReference>
<dbReference type="PIRSF" id="PIRSF000521">
    <property type="entry name" value="Transaminase_4ab_Lys_Orn"/>
    <property type="match status" value="1"/>
</dbReference>
<dbReference type="InterPro" id="IPR049704">
    <property type="entry name" value="Aminotrans_3_PPA_site"/>
</dbReference>
<dbReference type="InterPro" id="IPR005814">
    <property type="entry name" value="Aminotrans_3"/>
</dbReference>
<proteinExistence type="inferred from homology"/>
<dbReference type="SUPFAM" id="SSF53383">
    <property type="entry name" value="PLP-dependent transferases"/>
    <property type="match status" value="1"/>
</dbReference>
<dbReference type="InterPro" id="IPR015421">
    <property type="entry name" value="PyrdxlP-dep_Trfase_major"/>
</dbReference>
<comment type="caution">
    <text evidence="6">The sequence shown here is derived from an EMBL/GenBank/DDBJ whole genome shotgun (WGS) entry which is preliminary data.</text>
</comment>
<dbReference type="FunFam" id="3.40.640.10:FF:000014">
    <property type="entry name" value="Adenosylmethionine-8-amino-7-oxononanoate aminotransferase, probable"/>
    <property type="match status" value="1"/>
</dbReference>
<evidence type="ECO:0000313" key="6">
    <source>
        <dbReference type="EMBL" id="MBB4660553.1"/>
    </source>
</evidence>
<dbReference type="PANTHER" id="PTHR43094:SF1">
    <property type="entry name" value="AMINOTRANSFERASE CLASS-III"/>
    <property type="match status" value="1"/>
</dbReference>
<keyword evidence="3 6" id="KW-0808">Transferase</keyword>
<comment type="similarity">
    <text evidence="1 5">Belongs to the class-III pyridoxal-phosphate-dependent aminotransferase family.</text>
</comment>
<dbReference type="Proteomes" id="UP000585272">
    <property type="component" value="Unassembled WGS sequence"/>
</dbReference>
<dbReference type="Pfam" id="PF00202">
    <property type="entry name" value="Aminotran_3"/>
    <property type="match status" value="1"/>
</dbReference>
<evidence type="ECO:0000256" key="1">
    <source>
        <dbReference type="ARBA" id="ARBA00008954"/>
    </source>
</evidence>
<protein>
    <submittedName>
        <fullName evidence="6">Adenosylmethionine-8-amino-7-oxononanoate aminotransferase</fullName>
    </submittedName>
</protein>
<keyword evidence="2 6" id="KW-0032">Aminotransferase</keyword>
<evidence type="ECO:0000256" key="5">
    <source>
        <dbReference type="RuleBase" id="RU003560"/>
    </source>
</evidence>
<gene>
    <name evidence="6" type="ORF">BDZ31_000126</name>
</gene>
<evidence type="ECO:0000313" key="7">
    <source>
        <dbReference type="Proteomes" id="UP000585272"/>
    </source>
</evidence>
<dbReference type="PANTHER" id="PTHR43094">
    <property type="entry name" value="AMINOTRANSFERASE"/>
    <property type="match status" value="1"/>
</dbReference>
<dbReference type="AlphaFoldDB" id="A0A840I8H7"/>
<keyword evidence="4 5" id="KW-0663">Pyridoxal phosphate</keyword>
<name>A0A840I8H7_9ACTN</name>
<keyword evidence="7" id="KW-1185">Reference proteome</keyword>
<accession>A0A840I8H7</accession>
<evidence type="ECO:0000256" key="2">
    <source>
        <dbReference type="ARBA" id="ARBA00022576"/>
    </source>
</evidence>
<organism evidence="6 7">
    <name type="scientific">Conexibacter arvalis</name>
    <dbReference type="NCBI Taxonomy" id="912552"/>
    <lineage>
        <taxon>Bacteria</taxon>
        <taxon>Bacillati</taxon>
        <taxon>Actinomycetota</taxon>
        <taxon>Thermoleophilia</taxon>
        <taxon>Solirubrobacterales</taxon>
        <taxon>Conexibacteraceae</taxon>
        <taxon>Conexibacter</taxon>
    </lineage>
</organism>
<dbReference type="PROSITE" id="PS00600">
    <property type="entry name" value="AA_TRANSFER_CLASS_3"/>
    <property type="match status" value="1"/>
</dbReference>
<dbReference type="GO" id="GO:0030170">
    <property type="term" value="F:pyridoxal phosphate binding"/>
    <property type="evidence" value="ECO:0007669"/>
    <property type="project" value="InterPro"/>
</dbReference>
<dbReference type="CDD" id="cd00610">
    <property type="entry name" value="OAT_like"/>
    <property type="match status" value="1"/>
</dbReference>
<dbReference type="GO" id="GO:0008483">
    <property type="term" value="F:transaminase activity"/>
    <property type="evidence" value="ECO:0007669"/>
    <property type="project" value="UniProtKB-KW"/>
</dbReference>
<reference evidence="6 7" key="1">
    <citation type="submission" date="2020-08" db="EMBL/GenBank/DDBJ databases">
        <title>Genomic Encyclopedia of Archaeal and Bacterial Type Strains, Phase II (KMG-II): from individual species to whole genera.</title>
        <authorList>
            <person name="Goeker M."/>
        </authorList>
    </citation>
    <scope>NUCLEOTIDE SEQUENCE [LARGE SCALE GENOMIC DNA]</scope>
    <source>
        <strain evidence="6 7">DSM 23288</strain>
    </source>
</reference>
<dbReference type="RefSeq" id="WP_221242767.1">
    <property type="nucleotide sequence ID" value="NZ_JACHNU010000001.1"/>
</dbReference>
<dbReference type="InterPro" id="IPR015424">
    <property type="entry name" value="PyrdxlP-dep_Trfase"/>
</dbReference>